<proteinExistence type="predicted"/>
<evidence type="ECO:0000256" key="2">
    <source>
        <dbReference type="ARBA" id="ARBA00023172"/>
    </source>
</evidence>
<comment type="caution">
    <text evidence="3">The sequence shown here is derived from an EMBL/GenBank/DDBJ whole genome shotgun (WGS) entry which is preliminary data.</text>
</comment>
<dbReference type="Proteomes" id="UP000575480">
    <property type="component" value="Unassembled WGS sequence"/>
</dbReference>
<sequence>MEKSSKFILNNRYSGMDKEIQRSILMFENGCSSPYTRNMYRSKLNQFRKHFHIKDFDSLIRMSILELKEMVEDYVVYRKSQGLVKSTVNNDVCAVNLFFRMNDLEIPMYKAKKFLPEQIKIRNEKPYTTELLQQSLRCVAGYTEYNAIIHFLCASGARGGLTEHLKMKHIGELIDDLKSVLIYADTNKEYQTFIHPEAIQALDEWLEFRRRRGDIIDKNSWVFCHTRDTSRPLAEADVDSRLQVKLKSIDRGELVHGRYDIAITYGMRKRWNTIAKLTDGVNSHIVEKMYDHNSQTHKLDTFYFKPTEEQLRTEYKKFYRELYISEEYRLKVELEKKDKIIIENQEEKDVRLLNQEGRIAELEKILKRFTKY</sequence>
<dbReference type="SUPFAM" id="SSF56349">
    <property type="entry name" value="DNA breaking-rejoining enzymes"/>
    <property type="match status" value="1"/>
</dbReference>
<dbReference type="GO" id="GO:0015074">
    <property type="term" value="P:DNA integration"/>
    <property type="evidence" value="ECO:0007669"/>
    <property type="project" value="InterPro"/>
</dbReference>
<dbReference type="GO" id="GO:0003677">
    <property type="term" value="F:DNA binding"/>
    <property type="evidence" value="ECO:0007669"/>
    <property type="project" value="UniProtKB-KW"/>
</dbReference>
<dbReference type="GO" id="GO:0006310">
    <property type="term" value="P:DNA recombination"/>
    <property type="evidence" value="ECO:0007669"/>
    <property type="project" value="UniProtKB-KW"/>
</dbReference>
<keyword evidence="2" id="KW-0233">DNA recombination</keyword>
<dbReference type="Gene3D" id="1.10.443.10">
    <property type="entry name" value="Intergrase catalytic core"/>
    <property type="match status" value="1"/>
</dbReference>
<protein>
    <recommendedName>
        <fullName evidence="5">Site-specific integrase</fullName>
    </recommendedName>
</protein>
<reference evidence="3 4" key="1">
    <citation type="journal article" date="2019" name="Environ. Microbiol.">
        <title>Genomics insights into ecotype formation of ammonia-oxidizing archaea in the deep ocean.</title>
        <authorList>
            <person name="Wang Y."/>
            <person name="Huang J.M."/>
            <person name="Cui G.J."/>
            <person name="Nunoura T."/>
            <person name="Takaki Y."/>
            <person name="Li W.L."/>
            <person name="Li J."/>
            <person name="Gao Z.M."/>
            <person name="Takai K."/>
            <person name="Zhang A.Q."/>
            <person name="Stepanauskas R."/>
        </authorList>
    </citation>
    <scope>NUCLEOTIDE SEQUENCE [LARGE SCALE GENOMIC DNA]</scope>
    <source>
        <strain evidence="3 4">L15a</strain>
    </source>
</reference>
<organism evidence="3 4">
    <name type="scientific">Marine Group I thaumarchaeote</name>
    <dbReference type="NCBI Taxonomy" id="2511932"/>
    <lineage>
        <taxon>Archaea</taxon>
        <taxon>Nitrososphaerota</taxon>
        <taxon>Marine Group I</taxon>
    </lineage>
</organism>
<dbReference type="InterPro" id="IPR010998">
    <property type="entry name" value="Integrase_recombinase_N"/>
</dbReference>
<dbReference type="AlphaFoldDB" id="A0A7K4MV49"/>
<evidence type="ECO:0008006" key="5">
    <source>
        <dbReference type="Google" id="ProtNLM"/>
    </source>
</evidence>
<dbReference type="Gene3D" id="1.10.150.130">
    <property type="match status" value="1"/>
</dbReference>
<dbReference type="InterPro" id="IPR013762">
    <property type="entry name" value="Integrase-like_cat_sf"/>
</dbReference>
<keyword evidence="1" id="KW-0238">DNA-binding</keyword>
<evidence type="ECO:0000256" key="1">
    <source>
        <dbReference type="ARBA" id="ARBA00023125"/>
    </source>
</evidence>
<evidence type="ECO:0000313" key="3">
    <source>
        <dbReference type="EMBL" id="NWJ57347.1"/>
    </source>
</evidence>
<dbReference type="InterPro" id="IPR011010">
    <property type="entry name" value="DNA_brk_join_enz"/>
</dbReference>
<accession>A0A7K4MV49</accession>
<gene>
    <name evidence="3" type="ORF">HX858_06310</name>
</gene>
<dbReference type="EMBL" id="JACATH010000005">
    <property type="protein sequence ID" value="NWJ57347.1"/>
    <property type="molecule type" value="Genomic_DNA"/>
</dbReference>
<name>A0A7K4MV49_9ARCH</name>
<evidence type="ECO:0000313" key="4">
    <source>
        <dbReference type="Proteomes" id="UP000575480"/>
    </source>
</evidence>